<sequence length="491" mass="57304">MTTRRAGLLLPMFSVPANQGIGDFGQKTIRMIDEIADAGYTIWQILPLYATGVSHSPYKTLSSFAGDSIYINIDRLSEMGLLTQSSIVNCNKFKDYVNYDEVRAFKESYFRKAFRTFRKNFETYKVEFDQFVKEAFWLKDWCVYALFKSLYGNVAWIDWEEEYRDYPLDPSNVDLKEHENELFYHAFLQFIFYRQLGEIVAYARKRGVQLMNDMPFYVDYDSADVWMARSQFLLHPDGRPAFVGGCPPDDHVPSGQCWDMPLYDFDAQSKTGYALWLDRARWMARWFQIIRIDHFRAFDRYWRLPGFAKDPRHGKWMPGPGAGLLGAIVESCPDVKWVAEDLGEPRPEVEELETMFSILGTEILVDRLEAKSLKKPVKKNVILYTGTYDSPTAEEEYGAFEGNKRISLRRFFKKRGYTTRSFHDMLCQYALDSEADVVILPIQDVCGYKGQARINIAMTLDEKNWTWKLKDFKTFPAELMKTKAWIEKSGR</sequence>
<proteinExistence type="predicted"/>
<keyword evidence="1" id="KW-0808">Transferase</keyword>
<reference evidence="1" key="1">
    <citation type="submission" date="2019-04" db="EMBL/GenBank/DDBJ databases">
        <title>Microbes associate with the intestines of laboratory mice.</title>
        <authorList>
            <person name="Navarre W."/>
            <person name="Wong E."/>
            <person name="Huang K."/>
            <person name="Tropini C."/>
            <person name="Ng K."/>
            <person name="Yu B."/>
        </authorList>
    </citation>
    <scope>NUCLEOTIDE SEQUENCE</scope>
    <source>
        <strain evidence="1">NM09_H32</strain>
    </source>
</reference>
<gene>
    <name evidence="1" type="primary">malQ</name>
    <name evidence="1" type="ORF">E5336_00215</name>
</gene>
<protein>
    <submittedName>
        <fullName evidence="1">4-alpha-glucanotransferase</fullName>
        <ecNumber evidence="1">2.4.1.25</ecNumber>
    </submittedName>
</protein>
<keyword evidence="2" id="KW-1185">Reference proteome</keyword>
<evidence type="ECO:0000313" key="2">
    <source>
        <dbReference type="Proteomes" id="UP000308836"/>
    </source>
</evidence>
<organism evidence="1 2">
    <name type="scientific">Dubosiella muris</name>
    <dbReference type="NCBI Taxonomy" id="3038133"/>
    <lineage>
        <taxon>Bacteria</taxon>
        <taxon>Bacillati</taxon>
        <taxon>Bacillota</taxon>
        <taxon>Erysipelotrichia</taxon>
        <taxon>Erysipelotrichales</taxon>
        <taxon>Erysipelotrichaceae</taxon>
        <taxon>Dubosiella</taxon>
    </lineage>
</organism>
<dbReference type="Proteomes" id="UP000308836">
    <property type="component" value="Unassembled WGS sequence"/>
</dbReference>
<name>A0AC61RDG6_9FIRM</name>
<comment type="caution">
    <text evidence="1">The sequence shown here is derived from an EMBL/GenBank/DDBJ whole genome shotgun (WGS) entry which is preliminary data.</text>
</comment>
<evidence type="ECO:0000313" key="1">
    <source>
        <dbReference type="EMBL" id="TGY67239.1"/>
    </source>
</evidence>
<dbReference type="EC" id="2.4.1.25" evidence="1"/>
<keyword evidence="1" id="KW-0328">Glycosyltransferase</keyword>
<accession>A0AC61RDG6</accession>
<dbReference type="EMBL" id="SRYG01000001">
    <property type="protein sequence ID" value="TGY67239.1"/>
    <property type="molecule type" value="Genomic_DNA"/>
</dbReference>